<reference evidence="2" key="1">
    <citation type="submission" date="2020-02" db="EMBL/GenBank/DDBJ databases">
        <authorList>
            <person name="Meier V. D."/>
        </authorList>
    </citation>
    <scope>NUCLEOTIDE SEQUENCE</scope>
    <source>
        <strain evidence="2">AVDCRST_MAG57</strain>
    </source>
</reference>
<evidence type="ECO:0000256" key="1">
    <source>
        <dbReference type="SAM" id="MobiDB-lite"/>
    </source>
</evidence>
<organism evidence="2">
    <name type="scientific">uncultured Blastococcus sp</name>
    <dbReference type="NCBI Taxonomy" id="217144"/>
    <lineage>
        <taxon>Bacteria</taxon>
        <taxon>Bacillati</taxon>
        <taxon>Actinomycetota</taxon>
        <taxon>Actinomycetes</taxon>
        <taxon>Geodermatophilales</taxon>
        <taxon>Geodermatophilaceae</taxon>
        <taxon>Blastococcus</taxon>
        <taxon>environmental samples</taxon>
    </lineage>
</organism>
<evidence type="ECO:0000313" key="2">
    <source>
        <dbReference type="EMBL" id="CAA9238628.1"/>
    </source>
</evidence>
<feature type="region of interest" description="Disordered" evidence="1">
    <location>
        <begin position="1"/>
        <end position="261"/>
    </location>
</feature>
<accession>A0A6J4I2L5</accession>
<feature type="compositionally biased region" description="Pro residues" evidence="1">
    <location>
        <begin position="238"/>
        <end position="251"/>
    </location>
</feature>
<dbReference type="EMBL" id="CADCTI010000125">
    <property type="protein sequence ID" value="CAA9238628.1"/>
    <property type="molecule type" value="Genomic_DNA"/>
</dbReference>
<proteinExistence type="predicted"/>
<name>A0A6J4I2L5_9ACTN</name>
<dbReference type="AlphaFoldDB" id="A0A6J4I2L5"/>
<feature type="non-terminal residue" evidence="2">
    <location>
        <position position="261"/>
    </location>
</feature>
<feature type="non-terminal residue" evidence="2">
    <location>
        <position position="1"/>
    </location>
</feature>
<feature type="compositionally biased region" description="Gly residues" evidence="1">
    <location>
        <begin position="142"/>
        <end position="154"/>
    </location>
</feature>
<feature type="compositionally biased region" description="Basic residues" evidence="1">
    <location>
        <begin position="68"/>
        <end position="86"/>
    </location>
</feature>
<feature type="compositionally biased region" description="Low complexity" evidence="1">
    <location>
        <begin position="198"/>
        <end position="225"/>
    </location>
</feature>
<protein>
    <submittedName>
        <fullName evidence="2">Transcriptional regulator, AcrR family</fullName>
    </submittedName>
</protein>
<sequence length="261" mass="26772">GGRARGVHRRCGDPGGPVDTPRPGVPACAPGRARAGRRDPIGASVHTGAGQGAGQAGTAPSGDAGADRRRRRGAVRRARLRRRQRRGDRQAGRGGREDRLQPLPGQGRAGVRRRPADARGSAGRGPTASGRRVGVRGRRQFRGGGGQPAGLTGRGRGRRRHGPGDPGQPHAPGARAGDPRRADRCPGGADRGGDLRAVRAGRALAGRARGARALRVPAGAGPRPGAGRRHRPRAGGRTPPPGPARPVPAPVRPGRVRQAAL</sequence>
<feature type="compositionally biased region" description="Low complexity" evidence="1">
    <location>
        <begin position="21"/>
        <end position="33"/>
    </location>
</feature>
<gene>
    <name evidence="2" type="ORF">AVDCRST_MAG57-1374</name>
</gene>
<feature type="compositionally biased region" description="Low complexity" evidence="1">
    <location>
        <begin position="167"/>
        <end position="176"/>
    </location>
</feature>
<feature type="compositionally biased region" description="Low complexity" evidence="1">
    <location>
        <begin position="252"/>
        <end position="261"/>
    </location>
</feature>
<feature type="compositionally biased region" description="Basic and acidic residues" evidence="1">
    <location>
        <begin position="87"/>
        <end position="100"/>
    </location>
</feature>